<evidence type="ECO:0000256" key="2">
    <source>
        <dbReference type="ARBA" id="ARBA00023125"/>
    </source>
</evidence>
<dbReference type="SMART" id="SM01255">
    <property type="entry name" value="KNOX1"/>
    <property type="match status" value="1"/>
</dbReference>
<dbReference type="InterPro" id="IPR008422">
    <property type="entry name" value="KN_HD"/>
</dbReference>
<gene>
    <name evidence="10" type="ORF">Salat_1281700</name>
</gene>
<comment type="caution">
    <text evidence="10">The sequence shown here is derived from an EMBL/GenBank/DDBJ whole genome shotgun (WGS) entry which is preliminary data.</text>
</comment>
<protein>
    <submittedName>
        <fullName evidence="10">Homeobox protein knotted-1-like 6</fullName>
    </submittedName>
</protein>
<dbReference type="AlphaFoldDB" id="A0AAE1YGL7"/>
<evidence type="ECO:0000259" key="8">
    <source>
        <dbReference type="PROSITE" id="PS50071"/>
    </source>
</evidence>
<dbReference type="GO" id="GO:0003677">
    <property type="term" value="F:DNA binding"/>
    <property type="evidence" value="ECO:0007669"/>
    <property type="project" value="UniProtKB-UniRule"/>
</dbReference>
<evidence type="ECO:0000256" key="3">
    <source>
        <dbReference type="ARBA" id="ARBA00023155"/>
    </source>
</evidence>
<evidence type="ECO:0000256" key="6">
    <source>
        <dbReference type="PROSITE-ProRule" id="PRU00559"/>
    </source>
</evidence>
<evidence type="ECO:0000256" key="1">
    <source>
        <dbReference type="ARBA" id="ARBA00004123"/>
    </source>
</evidence>
<dbReference type="PROSITE" id="PS00027">
    <property type="entry name" value="HOMEOBOX_1"/>
    <property type="match status" value="1"/>
</dbReference>
<comment type="similarity">
    <text evidence="6">Belongs to the TALE/KNOX homeobox family.</text>
</comment>
<dbReference type="InterPro" id="IPR005539">
    <property type="entry name" value="ELK_dom"/>
</dbReference>
<keyword evidence="11" id="KW-1185">Reference proteome</keyword>
<evidence type="ECO:0000313" key="10">
    <source>
        <dbReference type="EMBL" id="KAK4429810.1"/>
    </source>
</evidence>
<dbReference type="Gene3D" id="1.10.10.60">
    <property type="entry name" value="Homeodomain-like"/>
    <property type="match status" value="1"/>
</dbReference>
<dbReference type="CDD" id="cd00086">
    <property type="entry name" value="homeodomain"/>
    <property type="match status" value="1"/>
</dbReference>
<dbReference type="PROSITE" id="PS50071">
    <property type="entry name" value="HOMEOBOX_2"/>
    <property type="match status" value="1"/>
</dbReference>
<dbReference type="SMART" id="SM00389">
    <property type="entry name" value="HOX"/>
    <property type="match status" value="1"/>
</dbReference>
<feature type="domain" description="Homeobox" evidence="8">
    <location>
        <begin position="246"/>
        <end position="309"/>
    </location>
</feature>
<dbReference type="InterPro" id="IPR009057">
    <property type="entry name" value="Homeodomain-like_sf"/>
</dbReference>
<dbReference type="Pfam" id="PF03789">
    <property type="entry name" value="ELK"/>
    <property type="match status" value="1"/>
</dbReference>
<dbReference type="EMBL" id="JACGWO010000004">
    <property type="protein sequence ID" value="KAK4429810.1"/>
    <property type="molecule type" value="Genomic_DNA"/>
</dbReference>
<name>A0AAE1YGL7_9LAMI</name>
<dbReference type="SUPFAM" id="SSF46689">
    <property type="entry name" value="Homeodomain-like"/>
    <property type="match status" value="1"/>
</dbReference>
<keyword evidence="4 5" id="KW-0539">Nucleus</keyword>
<dbReference type="InterPro" id="IPR005541">
    <property type="entry name" value="KNOX2"/>
</dbReference>
<dbReference type="SMART" id="SM01256">
    <property type="entry name" value="KNOX2"/>
    <property type="match status" value="1"/>
</dbReference>
<keyword evidence="2 5" id="KW-0238">DNA-binding</keyword>
<evidence type="ECO:0000259" key="9">
    <source>
        <dbReference type="PROSITE" id="PS51213"/>
    </source>
</evidence>
<dbReference type="PROSITE" id="PS51213">
    <property type="entry name" value="ELK"/>
    <property type="match status" value="1"/>
</dbReference>
<reference evidence="10" key="2">
    <citation type="journal article" date="2024" name="Plant">
        <title>Genomic evolution and insights into agronomic trait innovations of Sesamum species.</title>
        <authorList>
            <person name="Miao H."/>
            <person name="Wang L."/>
            <person name="Qu L."/>
            <person name="Liu H."/>
            <person name="Sun Y."/>
            <person name="Le M."/>
            <person name="Wang Q."/>
            <person name="Wei S."/>
            <person name="Zheng Y."/>
            <person name="Lin W."/>
            <person name="Duan Y."/>
            <person name="Cao H."/>
            <person name="Xiong S."/>
            <person name="Wang X."/>
            <person name="Wei L."/>
            <person name="Li C."/>
            <person name="Ma Q."/>
            <person name="Ju M."/>
            <person name="Zhao R."/>
            <person name="Li G."/>
            <person name="Mu C."/>
            <person name="Tian Q."/>
            <person name="Mei H."/>
            <person name="Zhang T."/>
            <person name="Gao T."/>
            <person name="Zhang H."/>
        </authorList>
    </citation>
    <scope>NUCLEOTIDE SEQUENCE</scope>
    <source>
        <strain evidence="10">3651</strain>
    </source>
</reference>
<dbReference type="Proteomes" id="UP001293254">
    <property type="component" value="Unassembled WGS sequence"/>
</dbReference>
<evidence type="ECO:0000256" key="4">
    <source>
        <dbReference type="ARBA" id="ARBA00023242"/>
    </source>
</evidence>
<dbReference type="GO" id="GO:0000981">
    <property type="term" value="F:DNA-binding transcription factor activity, RNA polymerase II-specific"/>
    <property type="evidence" value="ECO:0007669"/>
    <property type="project" value="InterPro"/>
</dbReference>
<dbReference type="InterPro" id="IPR005540">
    <property type="entry name" value="KNOX1"/>
</dbReference>
<feature type="DNA-binding region" description="Homeobox; TALE-type" evidence="5">
    <location>
        <begin position="247"/>
        <end position="310"/>
    </location>
</feature>
<organism evidence="10 11">
    <name type="scientific">Sesamum alatum</name>
    <dbReference type="NCBI Taxonomy" id="300844"/>
    <lineage>
        <taxon>Eukaryota</taxon>
        <taxon>Viridiplantae</taxon>
        <taxon>Streptophyta</taxon>
        <taxon>Embryophyta</taxon>
        <taxon>Tracheophyta</taxon>
        <taxon>Spermatophyta</taxon>
        <taxon>Magnoliopsida</taxon>
        <taxon>eudicotyledons</taxon>
        <taxon>Gunneridae</taxon>
        <taxon>Pentapetalae</taxon>
        <taxon>asterids</taxon>
        <taxon>lamiids</taxon>
        <taxon>Lamiales</taxon>
        <taxon>Pedaliaceae</taxon>
        <taxon>Sesamum</taxon>
    </lineage>
</organism>
<dbReference type="Pfam" id="PF03791">
    <property type="entry name" value="KNOX2"/>
    <property type="match status" value="1"/>
</dbReference>
<dbReference type="Pfam" id="PF03790">
    <property type="entry name" value="KNOX1"/>
    <property type="match status" value="1"/>
</dbReference>
<dbReference type="SMART" id="SM01188">
    <property type="entry name" value="ELK"/>
    <property type="match status" value="1"/>
</dbReference>
<dbReference type="Pfam" id="PF05920">
    <property type="entry name" value="Homeobox_KN"/>
    <property type="match status" value="1"/>
</dbReference>
<reference evidence="10" key="1">
    <citation type="submission" date="2020-06" db="EMBL/GenBank/DDBJ databases">
        <authorList>
            <person name="Li T."/>
            <person name="Hu X."/>
            <person name="Zhang T."/>
            <person name="Song X."/>
            <person name="Zhang H."/>
            <person name="Dai N."/>
            <person name="Sheng W."/>
            <person name="Hou X."/>
            <person name="Wei L."/>
        </authorList>
    </citation>
    <scope>NUCLEOTIDE SEQUENCE</scope>
    <source>
        <strain evidence="10">3651</strain>
        <tissue evidence="10">Leaf</tissue>
    </source>
</reference>
<feature type="compositionally biased region" description="Polar residues" evidence="7">
    <location>
        <begin position="309"/>
        <end position="325"/>
    </location>
</feature>
<evidence type="ECO:0000256" key="7">
    <source>
        <dbReference type="SAM" id="MobiDB-lite"/>
    </source>
</evidence>
<feature type="region of interest" description="Disordered" evidence="7">
    <location>
        <begin position="306"/>
        <end position="325"/>
    </location>
</feature>
<dbReference type="GO" id="GO:0005634">
    <property type="term" value="C:nucleus"/>
    <property type="evidence" value="ECO:0007669"/>
    <property type="project" value="UniProtKB-SubCell"/>
</dbReference>
<proteinExistence type="inferred from homology"/>
<sequence length="325" mass="37575">MYGLNSVNDDEYSEKGLMSPENLMIPADQYYDEYHIYNHSMFPPGDHRQLIPVFGSEELGSRCSGVSLDHQSASINVQNQREGDGDGYEEASSVMIKAKIASHPFYPKLLDAYIDCQKVGAPPEMVYLLDEIRREKELSLSRQDSVSMCLGHDPELDHFMETYCAILVKYKWDLWRPFDEATSFLNNIQAQLLHLRNDDGAWSSDEELSRGDREIQDAKMKNENRQLKDTLLRRYGSNISSLKLEFSKKKKKGKLPKEATQTLLEWWNSHCKWPYPTEADKVALAESTGLDQKQINNWFINKRKRQWKSPDNMQLAATDNFSTED</sequence>
<dbReference type="InterPro" id="IPR017970">
    <property type="entry name" value="Homeobox_CS"/>
</dbReference>
<evidence type="ECO:0000256" key="5">
    <source>
        <dbReference type="PROSITE-ProRule" id="PRU00108"/>
    </source>
</evidence>
<keyword evidence="3 5" id="KW-0371">Homeobox</keyword>
<comment type="subcellular location">
    <subcellularLocation>
        <location evidence="1 5">Nucleus</location>
    </subcellularLocation>
</comment>
<dbReference type="InterPro" id="IPR050224">
    <property type="entry name" value="TALE_homeobox"/>
</dbReference>
<accession>A0AAE1YGL7</accession>
<feature type="domain" description="ELK" evidence="9">
    <location>
        <begin position="226"/>
        <end position="246"/>
    </location>
</feature>
<dbReference type="InterPro" id="IPR001356">
    <property type="entry name" value="HD"/>
</dbReference>
<dbReference type="PANTHER" id="PTHR11850">
    <property type="entry name" value="HOMEOBOX PROTEIN TRANSCRIPTION FACTORS"/>
    <property type="match status" value="1"/>
</dbReference>
<evidence type="ECO:0000313" key="11">
    <source>
        <dbReference type="Proteomes" id="UP001293254"/>
    </source>
</evidence>